<keyword evidence="5" id="KW-0949">S-adenosyl-L-methionine</keyword>
<evidence type="ECO:0000256" key="6">
    <source>
        <dbReference type="ARBA" id="ARBA00022723"/>
    </source>
</evidence>
<evidence type="ECO:0000313" key="12">
    <source>
        <dbReference type="EMBL" id="MBC5667303.1"/>
    </source>
</evidence>
<comment type="caution">
    <text evidence="12">The sequence shown here is derived from an EMBL/GenBank/DDBJ whole genome shotgun (WGS) entry which is preliminary data.</text>
</comment>
<dbReference type="Pfam" id="PF04055">
    <property type="entry name" value="Radical_SAM"/>
    <property type="match status" value="1"/>
</dbReference>
<evidence type="ECO:0000256" key="10">
    <source>
        <dbReference type="ARBA" id="ARBA00023239"/>
    </source>
</evidence>
<dbReference type="SUPFAM" id="SSF102114">
    <property type="entry name" value="Radical SAM enzymes"/>
    <property type="match status" value="1"/>
</dbReference>
<organism evidence="12 13">
    <name type="scientific">Eubacterium segne</name>
    <dbReference type="NCBI Taxonomy" id="2763045"/>
    <lineage>
        <taxon>Bacteria</taxon>
        <taxon>Bacillati</taxon>
        <taxon>Bacillota</taxon>
        <taxon>Clostridia</taxon>
        <taxon>Eubacteriales</taxon>
        <taxon>Eubacteriaceae</taxon>
        <taxon>Eubacterium</taxon>
    </lineage>
</organism>
<dbReference type="PANTHER" id="PTHR43787:SF13">
    <property type="entry name" value="FEMO COFACTOR BIOSYNTHESIS PROTEIN NIFB"/>
    <property type="match status" value="1"/>
</dbReference>
<evidence type="ECO:0000313" key="13">
    <source>
        <dbReference type="Proteomes" id="UP000597877"/>
    </source>
</evidence>
<evidence type="ECO:0000256" key="5">
    <source>
        <dbReference type="ARBA" id="ARBA00022691"/>
    </source>
</evidence>
<keyword evidence="7" id="KW-0408">Iron</keyword>
<keyword evidence="4" id="KW-0004">4Fe-4S</keyword>
<dbReference type="SFLD" id="SFLDS00029">
    <property type="entry name" value="Radical_SAM"/>
    <property type="match status" value="1"/>
</dbReference>
<reference evidence="12 13" key="1">
    <citation type="submission" date="2020-08" db="EMBL/GenBank/DDBJ databases">
        <title>Genome public.</title>
        <authorList>
            <person name="Liu C."/>
            <person name="Sun Q."/>
        </authorList>
    </citation>
    <scope>NUCLEOTIDE SEQUENCE [LARGE SCALE GENOMIC DNA]</scope>
    <source>
        <strain evidence="12 13">BX4</strain>
    </source>
</reference>
<sequence>MKYIERKDYNKVITVKLVIPGGCNAKCPFCYNKDKDMSCNKQQFLDNFIESLDDIITRIGDKNPISVDITGGEPTLDPEYLSKVFIKLKEFNIKSKVLRVTMTTNGTHLKEVIPYMEDVVDYVNISIHDWRPLRREEILGFCFNGIDYKDMVQQLNDIRITVSACAVIFKKVPNFIKWRDFFIDWAKDVGFIAVRFRCDVFWNDSDVFDYYLTESMSETDKFDVIDYENTTDSHWCRLRRKDKMRVFFLHGVLDTSIKTKGIEYVIDTDGHCYCDYYRRTKVEDYQYEVGKIYDAVSD</sequence>
<comment type="cofactor">
    <cofactor evidence="1">
        <name>[4Fe-4S] cluster</name>
        <dbReference type="ChEBI" id="CHEBI:49883"/>
    </cofactor>
</comment>
<dbReference type="CDD" id="cd01335">
    <property type="entry name" value="Radical_SAM"/>
    <property type="match status" value="1"/>
</dbReference>
<proteinExistence type="inferred from homology"/>
<keyword evidence="9" id="KW-0535">Nitrogen fixation</keyword>
<evidence type="ECO:0000256" key="2">
    <source>
        <dbReference type="ARBA" id="ARBA00005155"/>
    </source>
</evidence>
<accession>A0ABR7F104</accession>
<evidence type="ECO:0000256" key="4">
    <source>
        <dbReference type="ARBA" id="ARBA00022485"/>
    </source>
</evidence>
<dbReference type="InterPro" id="IPR058240">
    <property type="entry name" value="rSAM_sf"/>
</dbReference>
<evidence type="ECO:0000256" key="3">
    <source>
        <dbReference type="ARBA" id="ARBA00006804"/>
    </source>
</evidence>
<dbReference type="PROSITE" id="PS51918">
    <property type="entry name" value="RADICAL_SAM"/>
    <property type="match status" value="1"/>
</dbReference>
<keyword evidence="13" id="KW-1185">Reference proteome</keyword>
<dbReference type="PANTHER" id="PTHR43787">
    <property type="entry name" value="FEMO COFACTOR BIOSYNTHESIS PROTEIN NIFB-RELATED"/>
    <property type="match status" value="1"/>
</dbReference>
<evidence type="ECO:0000256" key="9">
    <source>
        <dbReference type="ARBA" id="ARBA00023231"/>
    </source>
</evidence>
<keyword evidence="10" id="KW-0456">Lyase</keyword>
<dbReference type="RefSeq" id="WP_186840088.1">
    <property type="nucleotide sequence ID" value="NZ_JACOOZ010000003.1"/>
</dbReference>
<evidence type="ECO:0000256" key="8">
    <source>
        <dbReference type="ARBA" id="ARBA00023014"/>
    </source>
</evidence>
<evidence type="ECO:0000256" key="1">
    <source>
        <dbReference type="ARBA" id="ARBA00001966"/>
    </source>
</evidence>
<evidence type="ECO:0000256" key="7">
    <source>
        <dbReference type="ARBA" id="ARBA00023004"/>
    </source>
</evidence>
<comment type="pathway">
    <text evidence="2">Cofactor biosynthesis; Fe-Mo cofactor biosynthesis.</text>
</comment>
<feature type="domain" description="Radical SAM core" evidence="11">
    <location>
        <begin position="7"/>
        <end position="237"/>
    </location>
</feature>
<comment type="similarity">
    <text evidence="3">Belongs to the radical SAM superfamily. NifB family.</text>
</comment>
<keyword evidence="6" id="KW-0479">Metal-binding</keyword>
<gene>
    <name evidence="12" type="ORF">H8S00_04795</name>
</gene>
<evidence type="ECO:0000259" key="11">
    <source>
        <dbReference type="PROSITE" id="PS51918"/>
    </source>
</evidence>
<dbReference type="InterPro" id="IPR013785">
    <property type="entry name" value="Aldolase_TIM"/>
</dbReference>
<dbReference type="EMBL" id="JACOOZ010000003">
    <property type="protein sequence ID" value="MBC5667303.1"/>
    <property type="molecule type" value="Genomic_DNA"/>
</dbReference>
<dbReference type="SFLD" id="SFLDG01067">
    <property type="entry name" value="SPASM/twitch_domain_containing"/>
    <property type="match status" value="1"/>
</dbReference>
<dbReference type="InterPro" id="IPR007197">
    <property type="entry name" value="rSAM"/>
</dbReference>
<protein>
    <submittedName>
        <fullName evidence="12">Radical SAM protein</fullName>
    </submittedName>
</protein>
<keyword evidence="8" id="KW-0411">Iron-sulfur</keyword>
<dbReference type="Gene3D" id="3.20.20.70">
    <property type="entry name" value="Aldolase class I"/>
    <property type="match status" value="1"/>
</dbReference>
<name>A0ABR7F104_9FIRM</name>
<dbReference type="Proteomes" id="UP000597877">
    <property type="component" value="Unassembled WGS sequence"/>
</dbReference>